<name>A0ABZ0SGQ1_9GAMM</name>
<organism evidence="2 3">
    <name type="scientific">Thiorhodovibrio winogradskyi</name>
    <dbReference type="NCBI Taxonomy" id="77007"/>
    <lineage>
        <taxon>Bacteria</taxon>
        <taxon>Pseudomonadati</taxon>
        <taxon>Pseudomonadota</taxon>
        <taxon>Gammaproteobacteria</taxon>
        <taxon>Chromatiales</taxon>
        <taxon>Chromatiaceae</taxon>
        <taxon>Thiorhodovibrio</taxon>
    </lineage>
</organism>
<evidence type="ECO:0000256" key="1">
    <source>
        <dbReference type="SAM" id="Phobius"/>
    </source>
</evidence>
<dbReference type="EMBL" id="CP121472">
    <property type="protein sequence ID" value="WPL19515.1"/>
    <property type="molecule type" value="Genomic_DNA"/>
</dbReference>
<gene>
    <name evidence="2" type="ORF">Thiowin_04646</name>
</gene>
<protein>
    <submittedName>
        <fullName evidence="2">Uncharacterized protein</fullName>
    </submittedName>
</protein>
<reference evidence="2 3" key="1">
    <citation type="journal article" date="2023" name="Microorganisms">
        <title>Thiorhodovibrio frisius and Trv. litoralis spp. nov., Two Novel Members from a Clade of Fastidious Purple Sulfur Bacteria That Exhibit Unique Red-Shifted Light-Harvesting Capabilities.</title>
        <authorList>
            <person name="Methner A."/>
            <person name="Kuzyk S.B."/>
            <person name="Petersen J."/>
            <person name="Bauer S."/>
            <person name="Brinkmann H."/>
            <person name="Sichau K."/>
            <person name="Wanner G."/>
            <person name="Wolf J."/>
            <person name="Neumann-Schaal M."/>
            <person name="Henke P."/>
            <person name="Tank M."/>
            <person name="Sproer C."/>
            <person name="Bunk B."/>
            <person name="Overmann J."/>
        </authorList>
    </citation>
    <scope>NUCLEOTIDE SEQUENCE [LARGE SCALE GENOMIC DNA]</scope>
    <source>
        <strain evidence="2 3">DSM 6702</strain>
    </source>
</reference>
<accession>A0ABZ0SGQ1</accession>
<dbReference type="Proteomes" id="UP001432180">
    <property type="component" value="Chromosome"/>
</dbReference>
<sequence>MPKHRIGCKTMHDAVVVGSIFMAAGVIMMVVGKTLVPQVAFLDILVQVLGGLLLLFVPFILIATFLRTSAERNE</sequence>
<proteinExistence type="predicted"/>
<feature type="transmembrane region" description="Helical" evidence="1">
    <location>
        <begin position="12"/>
        <end position="32"/>
    </location>
</feature>
<feature type="transmembrane region" description="Helical" evidence="1">
    <location>
        <begin position="44"/>
        <end position="66"/>
    </location>
</feature>
<evidence type="ECO:0000313" key="3">
    <source>
        <dbReference type="Proteomes" id="UP001432180"/>
    </source>
</evidence>
<keyword evidence="3" id="KW-1185">Reference proteome</keyword>
<keyword evidence="1" id="KW-1133">Transmembrane helix</keyword>
<evidence type="ECO:0000313" key="2">
    <source>
        <dbReference type="EMBL" id="WPL19515.1"/>
    </source>
</evidence>
<dbReference type="RefSeq" id="WP_328985255.1">
    <property type="nucleotide sequence ID" value="NZ_CP121472.1"/>
</dbReference>
<keyword evidence="1" id="KW-0472">Membrane</keyword>
<keyword evidence="1" id="KW-0812">Transmembrane</keyword>